<keyword evidence="4" id="KW-0167">Capsid protein</keyword>
<accession>Q9IR97</accession>
<protein>
    <recommendedName>
        <fullName evidence="3">Capsid protein</fullName>
    </recommendedName>
</protein>
<evidence type="ECO:0000259" key="7">
    <source>
        <dbReference type="Pfam" id="PF00729"/>
    </source>
</evidence>
<proteinExistence type="inferred from homology"/>
<dbReference type="InterPro" id="IPR029053">
    <property type="entry name" value="Viral_coat"/>
</dbReference>
<keyword evidence="9" id="KW-1185">Reference proteome</keyword>
<dbReference type="EMBL" id="D86123">
    <property type="protein sequence ID" value="BAA92796.1"/>
    <property type="molecule type" value="Genomic_RNA"/>
</dbReference>
<evidence type="ECO:0000313" key="8">
    <source>
        <dbReference type="EMBL" id="BAA92796.1"/>
    </source>
</evidence>
<dbReference type="GO" id="GO:0039617">
    <property type="term" value="C:T=3 icosahedral viral capsid"/>
    <property type="evidence" value="ECO:0007669"/>
    <property type="project" value="UniProtKB-KW"/>
</dbReference>
<keyword evidence="5" id="KW-0946">Virion</keyword>
<dbReference type="KEGG" id="vg:1449670"/>
<evidence type="ECO:0000256" key="2">
    <source>
        <dbReference type="ARBA" id="ARBA00007446"/>
    </source>
</evidence>
<dbReference type="Gene3D" id="2.60.120.20">
    <property type="match status" value="1"/>
</dbReference>
<comment type="subcellular location">
    <subcellularLocation>
        <location evidence="1">Virion</location>
    </subcellularLocation>
</comment>
<sequence length="352" mass="37683">MALRDEKKVAKLASDGVAWAVKLRSGGGWKTLTTTQKRMARQALGMTQVPIAQTGLRVNRVSQPISVSSRITTGEPRVTNVKRSMTVTFSEMIGVVRSHSSLSTESWVLNPSDIATFPQLSVSAAMYEKYRFTNLAFRFAPSCPTTTGGVVVLVHDPDSSDDLPSDPTMLYEYSGAMRTSAYSPARLIVPTDGAARFVGDNHTSDPKLINFGKLIVANYGQGASDPDMLGEIFIEYTVVLIDRQPSALSTQTLSAESSTGPKLLSRLVEGTKSPYTLTYSFNCGGTFVVSLFYPIGPVSGPVSGSATIIRAYGDAQSQQAQVITVRSPCRGGDFTLGLNSPGDIPTAFVTRA</sequence>
<organism evidence="8 9">
    <name type="scientific">Japanese iris necrotic ring virus</name>
    <dbReference type="NCBI Taxonomy" id="77344"/>
    <lineage>
        <taxon>Viruses</taxon>
        <taxon>Riboviria</taxon>
        <taxon>Orthornavirae</taxon>
        <taxon>Kitrinoviricota</taxon>
        <taxon>Tolucaviricetes</taxon>
        <taxon>Tolivirales</taxon>
        <taxon>Tombusviridae</taxon>
        <taxon>Procedovirinae</taxon>
        <taxon>Betacarmovirus</taxon>
        <taxon>Betacarmovirus iridis</taxon>
    </lineage>
</organism>
<dbReference type="InterPro" id="IPR000937">
    <property type="entry name" value="Capsid_prot_S-dom_vir"/>
</dbReference>
<keyword evidence="6" id="KW-1142">T=3 icosahedral capsid protein</keyword>
<dbReference type="Proteomes" id="UP000203690">
    <property type="component" value="Segment"/>
</dbReference>
<evidence type="ECO:0000256" key="4">
    <source>
        <dbReference type="ARBA" id="ARBA00022561"/>
    </source>
</evidence>
<comment type="similarity">
    <text evidence="2">Belongs to the icosahedral plant coat protein family.</text>
</comment>
<evidence type="ECO:0000313" key="9">
    <source>
        <dbReference type="Proteomes" id="UP000203690"/>
    </source>
</evidence>
<feature type="domain" description="Icosahedral viral capsid protein S" evidence="7">
    <location>
        <begin position="62"/>
        <end position="244"/>
    </location>
</feature>
<dbReference type="GeneID" id="1449670"/>
<dbReference type="SUPFAM" id="SSF88633">
    <property type="entry name" value="Positive stranded ssRNA viruses"/>
    <property type="match status" value="1"/>
</dbReference>
<name>Q9IR97_9TOMB</name>
<evidence type="ECO:0000256" key="3">
    <source>
        <dbReference type="ARBA" id="ARBA00018091"/>
    </source>
</evidence>
<dbReference type="OrthoDB" id="17533at10239"/>
<dbReference type="RefSeq" id="NP_038458.1">
    <property type="nucleotide sequence ID" value="NC_002187.1"/>
</dbReference>
<evidence type="ECO:0000256" key="1">
    <source>
        <dbReference type="ARBA" id="ARBA00004328"/>
    </source>
</evidence>
<evidence type="ECO:0000256" key="5">
    <source>
        <dbReference type="ARBA" id="ARBA00022844"/>
    </source>
</evidence>
<dbReference type="GO" id="GO:0005198">
    <property type="term" value="F:structural molecule activity"/>
    <property type="evidence" value="ECO:0007669"/>
    <property type="project" value="InterPro"/>
</dbReference>
<evidence type="ECO:0000256" key="6">
    <source>
        <dbReference type="ARBA" id="ARBA00023060"/>
    </source>
</evidence>
<reference evidence="8 9" key="1">
    <citation type="journal article" date="2000" name="Arch. Virol.">
        <title>The nucleotide sequence and genome organization of Japanese iris necrotic ring virus, a new species in the genus Carmovirus.</title>
        <authorList>
            <person name="Takemoto Y."/>
            <person name="Kanehira T."/>
            <person name="Shinohara M."/>
            <person name="Yamashita S."/>
            <person name="Hibi T."/>
        </authorList>
    </citation>
    <scope>NUCLEOTIDE SEQUENCE [LARGE SCALE GENOMIC DNA]</scope>
</reference>
<dbReference type="Pfam" id="PF00729">
    <property type="entry name" value="Viral_coat"/>
    <property type="match status" value="1"/>
</dbReference>
<dbReference type="PRINTS" id="PR00233">
    <property type="entry name" value="ICOSAHEDRAL"/>
</dbReference>